<evidence type="ECO:0000256" key="3">
    <source>
        <dbReference type="ARBA" id="ARBA00022670"/>
    </source>
</evidence>
<proteinExistence type="inferred from homology"/>
<evidence type="ECO:0000256" key="5">
    <source>
        <dbReference type="ARBA" id="ARBA00022801"/>
    </source>
</evidence>
<dbReference type="GO" id="GO:0005576">
    <property type="term" value="C:extracellular region"/>
    <property type="evidence" value="ECO:0007669"/>
    <property type="project" value="UniProtKB-SubCell"/>
</dbReference>
<dbReference type="GO" id="GO:0004252">
    <property type="term" value="F:serine-type endopeptidase activity"/>
    <property type="evidence" value="ECO:0007669"/>
    <property type="project" value="InterPro"/>
</dbReference>
<evidence type="ECO:0000313" key="11">
    <source>
        <dbReference type="Proteomes" id="UP001189624"/>
    </source>
</evidence>
<dbReference type="AlphaFoldDB" id="A0AA86SL75"/>
<reference evidence="10" key="1">
    <citation type="submission" date="2023-10" db="EMBL/GenBank/DDBJ databases">
        <authorList>
            <person name="Domelevo Entfellner J.-B."/>
        </authorList>
    </citation>
    <scope>NUCLEOTIDE SEQUENCE</scope>
</reference>
<keyword evidence="3" id="KW-0645">Protease</keyword>
<keyword evidence="4" id="KW-0732">Signal</keyword>
<dbReference type="PANTHER" id="PTHR10795">
    <property type="entry name" value="PROPROTEIN CONVERTASE SUBTILISIN/KEXIN"/>
    <property type="match status" value="1"/>
</dbReference>
<keyword evidence="5" id="KW-0378">Hydrolase</keyword>
<dbReference type="InterPro" id="IPR000209">
    <property type="entry name" value="Peptidase_S8/S53_dom"/>
</dbReference>
<feature type="domain" description="Subtilisin-like protease fibronectin type-III" evidence="9">
    <location>
        <begin position="177"/>
        <end position="275"/>
    </location>
</feature>
<dbReference type="PROSITE" id="PS51892">
    <property type="entry name" value="SUBTILASE"/>
    <property type="match status" value="1"/>
</dbReference>
<dbReference type="SUPFAM" id="SSF52743">
    <property type="entry name" value="Subtilisin-like"/>
    <property type="match status" value="1"/>
</dbReference>
<evidence type="ECO:0000259" key="8">
    <source>
        <dbReference type="Pfam" id="PF00082"/>
    </source>
</evidence>
<dbReference type="FunFam" id="2.60.40.2310:FF:000001">
    <property type="entry name" value="Subtilisin-like protease SBT1.5"/>
    <property type="match status" value="1"/>
</dbReference>
<protein>
    <recommendedName>
        <fullName evidence="12">Subtilisin-like protease</fullName>
    </recommendedName>
</protein>
<dbReference type="GO" id="GO:0006508">
    <property type="term" value="P:proteolysis"/>
    <property type="evidence" value="ECO:0007669"/>
    <property type="project" value="UniProtKB-KW"/>
</dbReference>
<keyword evidence="11" id="KW-1185">Reference proteome</keyword>
<name>A0AA86SL75_9FABA</name>
<dbReference type="InterPro" id="IPR041469">
    <property type="entry name" value="Subtilisin-like_FN3"/>
</dbReference>
<evidence type="ECO:0000256" key="7">
    <source>
        <dbReference type="PROSITE-ProRule" id="PRU01240"/>
    </source>
</evidence>
<dbReference type="InterPro" id="IPR045051">
    <property type="entry name" value="SBT"/>
</dbReference>
<dbReference type="EMBL" id="OY731400">
    <property type="protein sequence ID" value="CAJ1943622.1"/>
    <property type="molecule type" value="Genomic_DNA"/>
</dbReference>
<dbReference type="Gene3D" id="2.60.40.2310">
    <property type="match status" value="1"/>
</dbReference>
<comment type="similarity">
    <text evidence="2 7">Belongs to the peptidase S8 family.</text>
</comment>
<comment type="subcellular location">
    <subcellularLocation>
        <location evidence="1">Secreted</location>
    </subcellularLocation>
</comment>
<evidence type="ECO:0008006" key="12">
    <source>
        <dbReference type="Google" id="ProtNLM"/>
    </source>
</evidence>
<dbReference type="Proteomes" id="UP001189624">
    <property type="component" value="Chromosome 3"/>
</dbReference>
<dbReference type="Gramene" id="rna-AYBTSS11_LOCUS11452">
    <property type="protein sequence ID" value="CAJ1943622.1"/>
    <property type="gene ID" value="gene-AYBTSS11_LOCUS11452"/>
</dbReference>
<organism evidence="10 11">
    <name type="scientific">Sphenostylis stenocarpa</name>
    <dbReference type="NCBI Taxonomy" id="92480"/>
    <lineage>
        <taxon>Eukaryota</taxon>
        <taxon>Viridiplantae</taxon>
        <taxon>Streptophyta</taxon>
        <taxon>Embryophyta</taxon>
        <taxon>Tracheophyta</taxon>
        <taxon>Spermatophyta</taxon>
        <taxon>Magnoliopsida</taxon>
        <taxon>eudicotyledons</taxon>
        <taxon>Gunneridae</taxon>
        <taxon>Pentapetalae</taxon>
        <taxon>rosids</taxon>
        <taxon>fabids</taxon>
        <taxon>Fabales</taxon>
        <taxon>Fabaceae</taxon>
        <taxon>Papilionoideae</taxon>
        <taxon>50 kb inversion clade</taxon>
        <taxon>NPAAA clade</taxon>
        <taxon>indigoferoid/millettioid clade</taxon>
        <taxon>Phaseoleae</taxon>
        <taxon>Sphenostylis</taxon>
    </lineage>
</organism>
<evidence type="ECO:0000256" key="6">
    <source>
        <dbReference type="ARBA" id="ARBA00022825"/>
    </source>
</evidence>
<sequence>MGVKPAPMVASFSSRGPNLLDPAILKPDVTAPGVNIIAAYSEGISPTGLESDKRITPYMALSGTSMACPHVAGLVGLLKSLHPNWSPAAIKSAIITSATTKDHSKRNIRTSLLKESTPFDIGAGHIRPNRAAAPGLVYDLNTTDYLNYLCGRGYDSSQLQLFYNKPYTCPKPFSLADFNYPTITIPRIEPGKSVNVSRTVTNVGSPSVYRVRIEAPPKVVVSVKPRKLRFKKKGEKKEFRVSMTLSPQATNITGFAYGLLTWTDHKHRVRSPIVVNF</sequence>
<dbReference type="InterPro" id="IPR036852">
    <property type="entry name" value="Peptidase_S8/S53_dom_sf"/>
</dbReference>
<evidence type="ECO:0000256" key="1">
    <source>
        <dbReference type="ARBA" id="ARBA00004613"/>
    </source>
</evidence>
<evidence type="ECO:0000256" key="2">
    <source>
        <dbReference type="ARBA" id="ARBA00011073"/>
    </source>
</evidence>
<gene>
    <name evidence="10" type="ORF">AYBTSS11_LOCUS11452</name>
</gene>
<evidence type="ECO:0000256" key="4">
    <source>
        <dbReference type="ARBA" id="ARBA00022729"/>
    </source>
</evidence>
<dbReference type="Gene3D" id="3.40.50.200">
    <property type="entry name" value="Peptidase S8/S53 domain"/>
    <property type="match status" value="1"/>
</dbReference>
<feature type="domain" description="Peptidase S8/S53" evidence="8">
    <location>
        <begin position="5"/>
        <end position="101"/>
    </location>
</feature>
<dbReference type="PROSITE" id="PS00138">
    <property type="entry name" value="SUBTILASE_SER"/>
    <property type="match status" value="1"/>
</dbReference>
<evidence type="ECO:0000313" key="10">
    <source>
        <dbReference type="EMBL" id="CAJ1943622.1"/>
    </source>
</evidence>
<dbReference type="InterPro" id="IPR023828">
    <property type="entry name" value="Peptidase_S8_Ser-AS"/>
</dbReference>
<keyword evidence="6" id="KW-0720">Serine protease</keyword>
<dbReference type="Pfam" id="PF00082">
    <property type="entry name" value="Peptidase_S8"/>
    <property type="match status" value="1"/>
</dbReference>
<comment type="caution">
    <text evidence="7">Lacks conserved residue(s) required for the propagation of feature annotation.</text>
</comment>
<accession>A0AA86SL75</accession>
<evidence type="ECO:0000259" key="9">
    <source>
        <dbReference type="Pfam" id="PF17766"/>
    </source>
</evidence>
<dbReference type="Pfam" id="PF17766">
    <property type="entry name" value="fn3_6"/>
    <property type="match status" value="1"/>
</dbReference>